<accession>A0A5C8PVB5</accession>
<evidence type="ECO:0000313" key="2">
    <source>
        <dbReference type="EMBL" id="TXL81955.1"/>
    </source>
</evidence>
<sequence length="84" mass="8525">MTTIDRPAAPPMPPPPGRRVAPCLLPALPGLNAPAMLAAGLLWYAHMPVVVVTGPYDAHFVAGMGIALTAAMLGLPAAMEVADA</sequence>
<dbReference type="OrthoDB" id="287782at2"/>
<keyword evidence="1" id="KW-0472">Membrane</keyword>
<evidence type="ECO:0000256" key="1">
    <source>
        <dbReference type="SAM" id="Phobius"/>
    </source>
</evidence>
<dbReference type="AlphaFoldDB" id="A0A5C8PVB5"/>
<reference evidence="2 3" key="1">
    <citation type="submission" date="2019-06" db="EMBL/GenBank/DDBJ databases">
        <title>New taxonomy in bacterial strain CC-CFT640, isolated from vineyard.</title>
        <authorList>
            <person name="Lin S.-Y."/>
            <person name="Tsai C.-F."/>
            <person name="Young C.-C."/>
        </authorList>
    </citation>
    <scope>NUCLEOTIDE SEQUENCE [LARGE SCALE GENOMIC DNA]</scope>
    <source>
        <strain evidence="2 3">CC-CFT640</strain>
    </source>
</reference>
<evidence type="ECO:0000313" key="3">
    <source>
        <dbReference type="Proteomes" id="UP000321638"/>
    </source>
</evidence>
<keyword evidence="3" id="KW-1185">Reference proteome</keyword>
<dbReference type="Proteomes" id="UP000321638">
    <property type="component" value="Unassembled WGS sequence"/>
</dbReference>
<keyword evidence="1" id="KW-1133">Transmembrane helix</keyword>
<proteinExistence type="predicted"/>
<feature type="transmembrane region" description="Helical" evidence="1">
    <location>
        <begin position="58"/>
        <end position="78"/>
    </location>
</feature>
<name>A0A5C8PVB5_9HYPH</name>
<protein>
    <submittedName>
        <fullName evidence="2">Uncharacterized protein</fullName>
    </submittedName>
</protein>
<dbReference type="RefSeq" id="WP_147845310.1">
    <property type="nucleotide sequence ID" value="NZ_VDUZ01000002.1"/>
</dbReference>
<keyword evidence="1" id="KW-0812">Transmembrane</keyword>
<gene>
    <name evidence="2" type="ORF">FHP25_02490</name>
</gene>
<dbReference type="EMBL" id="VDUZ01000002">
    <property type="protein sequence ID" value="TXL81955.1"/>
    <property type="molecule type" value="Genomic_DNA"/>
</dbReference>
<comment type="caution">
    <text evidence="2">The sequence shown here is derived from an EMBL/GenBank/DDBJ whole genome shotgun (WGS) entry which is preliminary data.</text>
</comment>
<organism evidence="2 3">
    <name type="scientific">Vineibacter terrae</name>
    <dbReference type="NCBI Taxonomy" id="2586908"/>
    <lineage>
        <taxon>Bacteria</taxon>
        <taxon>Pseudomonadati</taxon>
        <taxon>Pseudomonadota</taxon>
        <taxon>Alphaproteobacteria</taxon>
        <taxon>Hyphomicrobiales</taxon>
        <taxon>Vineibacter</taxon>
    </lineage>
</organism>
<feature type="transmembrane region" description="Helical" evidence="1">
    <location>
        <begin position="20"/>
        <end position="46"/>
    </location>
</feature>